<dbReference type="InterPro" id="IPR018392">
    <property type="entry name" value="LysM"/>
</dbReference>
<dbReference type="PROSITE" id="PS51782">
    <property type="entry name" value="LYSM"/>
    <property type="match status" value="1"/>
</dbReference>
<dbReference type="SUPFAM" id="SSF54106">
    <property type="entry name" value="LysM domain"/>
    <property type="match status" value="1"/>
</dbReference>
<reference evidence="1 2" key="1">
    <citation type="submission" date="2020-08" db="EMBL/GenBank/DDBJ databases">
        <title>Sequencing the genomes of 1000 actinobacteria strains.</title>
        <authorList>
            <person name="Klenk H.-P."/>
        </authorList>
    </citation>
    <scope>NUCLEOTIDE SEQUENCE [LARGE SCALE GENOMIC DNA]</scope>
    <source>
        <strain evidence="1 2">DSM 19079</strain>
    </source>
</reference>
<dbReference type="InterPro" id="IPR036779">
    <property type="entry name" value="LysM_dom_sf"/>
</dbReference>
<dbReference type="Pfam" id="PF01476">
    <property type="entry name" value="LysM"/>
    <property type="match status" value="1"/>
</dbReference>
<dbReference type="OrthoDB" id="5084290at2"/>
<dbReference type="CDD" id="cd00118">
    <property type="entry name" value="LysM"/>
    <property type="match status" value="1"/>
</dbReference>
<gene>
    <name evidence="1" type="ORF">BJ976_001462</name>
</gene>
<organism evidence="1 2">
    <name type="scientific">Micrococcus flavus</name>
    <dbReference type="NCBI Taxonomy" id="384602"/>
    <lineage>
        <taxon>Bacteria</taxon>
        <taxon>Bacillati</taxon>
        <taxon>Actinomycetota</taxon>
        <taxon>Actinomycetes</taxon>
        <taxon>Micrococcales</taxon>
        <taxon>Micrococcaceae</taxon>
        <taxon>Micrococcus</taxon>
    </lineage>
</organism>
<name>A0A4Y8X6K3_9MICC</name>
<proteinExistence type="predicted"/>
<dbReference type="Gene3D" id="3.10.350.10">
    <property type="entry name" value="LysM domain"/>
    <property type="match status" value="1"/>
</dbReference>
<sequence length="133" mass="14077">MTPVTTALSRTPRLLGRSRSGHAPARPSAPLRLTRRGRLLFRGLPLMLSVAALTATAAFFAGVMLSPPAVSADVASEDLVTVTVMPGDSLWSIARDAAPGVDPYVTMERIGELNALEGGELELGQELYLPPVR</sequence>
<evidence type="ECO:0000313" key="2">
    <source>
        <dbReference type="Proteomes" id="UP000560081"/>
    </source>
</evidence>
<dbReference type="Proteomes" id="UP000560081">
    <property type="component" value="Unassembled WGS sequence"/>
</dbReference>
<dbReference type="EMBL" id="JACHMC010000001">
    <property type="protein sequence ID" value="MBB4883111.1"/>
    <property type="molecule type" value="Genomic_DNA"/>
</dbReference>
<comment type="caution">
    <text evidence="1">The sequence shown here is derived from an EMBL/GenBank/DDBJ whole genome shotgun (WGS) entry which is preliminary data.</text>
</comment>
<protein>
    <submittedName>
        <fullName evidence="1">Uncharacterized protein</fullName>
    </submittedName>
</protein>
<dbReference type="AlphaFoldDB" id="A0A4Y8X6K3"/>
<accession>A0A4Y8X6K3</accession>
<dbReference type="SMART" id="SM00257">
    <property type="entry name" value="LysM"/>
    <property type="match status" value="1"/>
</dbReference>
<keyword evidence="2" id="KW-1185">Reference proteome</keyword>
<dbReference type="RefSeq" id="WP_135028357.1">
    <property type="nucleotide sequence ID" value="NZ_BMLA01000001.1"/>
</dbReference>
<evidence type="ECO:0000313" key="1">
    <source>
        <dbReference type="EMBL" id="MBB4883111.1"/>
    </source>
</evidence>